<dbReference type="EMBL" id="SSNZ01000001">
    <property type="protein sequence ID" value="THF53015.1"/>
    <property type="molecule type" value="Genomic_DNA"/>
</dbReference>
<evidence type="ECO:0000313" key="2">
    <source>
        <dbReference type="Proteomes" id="UP000307507"/>
    </source>
</evidence>
<accession>A0A4S4A503</accession>
<reference evidence="1 2" key="1">
    <citation type="submission" date="2019-04" db="EMBL/GenBank/DDBJ databases">
        <title>Flavobacterium sp. nov. isolated from construction timber.</title>
        <authorList>
            <person name="Lin S.-Y."/>
            <person name="Chang C.-T."/>
            <person name="Young C.-C."/>
        </authorList>
    </citation>
    <scope>NUCLEOTIDE SEQUENCE [LARGE SCALE GENOMIC DNA]</scope>
    <source>
        <strain evidence="1 2">CC-CTC003</strain>
    </source>
</reference>
<protein>
    <submittedName>
        <fullName evidence="1">Uncharacterized protein</fullName>
    </submittedName>
</protein>
<organism evidence="1 2">
    <name type="scientific">Flavobacterium supellecticarium</name>
    <dbReference type="NCBI Taxonomy" id="2565924"/>
    <lineage>
        <taxon>Bacteria</taxon>
        <taxon>Pseudomonadati</taxon>
        <taxon>Bacteroidota</taxon>
        <taxon>Flavobacteriia</taxon>
        <taxon>Flavobacteriales</taxon>
        <taxon>Flavobacteriaceae</taxon>
        <taxon>Flavobacterium</taxon>
    </lineage>
</organism>
<sequence length="93" mass="10097">MTTNDVAKVFDTILSIPGMGEVVKIDLRISRKNVLLLNQVIELGLEAKEQDKTGLLSTVPEDDLKELKSLSVDCLTKAGLTDLSEKLKSLGAK</sequence>
<evidence type="ECO:0000313" key="1">
    <source>
        <dbReference type="EMBL" id="THF53015.1"/>
    </source>
</evidence>
<name>A0A4S4A503_9FLAO</name>
<proteinExistence type="predicted"/>
<dbReference type="Proteomes" id="UP000307507">
    <property type="component" value="Unassembled WGS sequence"/>
</dbReference>
<comment type="caution">
    <text evidence="1">The sequence shown here is derived from an EMBL/GenBank/DDBJ whole genome shotgun (WGS) entry which is preliminary data.</text>
</comment>
<keyword evidence="2" id="KW-1185">Reference proteome</keyword>
<dbReference type="OrthoDB" id="798544at2"/>
<dbReference type="AlphaFoldDB" id="A0A4S4A503"/>
<gene>
    <name evidence="1" type="ORF">E6C50_02060</name>
</gene>